<dbReference type="PANTHER" id="PTHR13191:SF0">
    <property type="entry name" value="RIBOSOMAL RNA-PROCESSING PROTEIN 7 HOMOLOG A-RELATED"/>
    <property type="match status" value="1"/>
</dbReference>
<feature type="compositionally biased region" description="Acidic residues" evidence="3">
    <location>
        <begin position="125"/>
        <end position="134"/>
    </location>
</feature>
<evidence type="ECO:0000259" key="5">
    <source>
        <dbReference type="Pfam" id="PF17799"/>
    </source>
</evidence>
<evidence type="ECO:0000256" key="2">
    <source>
        <dbReference type="SAM" id="Coils"/>
    </source>
</evidence>
<feature type="coiled-coil region" evidence="2">
    <location>
        <begin position="307"/>
        <end position="334"/>
    </location>
</feature>
<keyword evidence="7" id="KW-1185">Reference proteome</keyword>
<evidence type="ECO:0000313" key="6">
    <source>
        <dbReference type="EMBL" id="KAL0070245.1"/>
    </source>
</evidence>
<feature type="domain" description="Ribosomal RNA-processing protein 7 C-terminal" evidence="4">
    <location>
        <begin position="213"/>
        <end position="343"/>
    </location>
</feature>
<evidence type="ECO:0000313" key="7">
    <source>
        <dbReference type="Proteomes" id="UP001437256"/>
    </source>
</evidence>
<comment type="similarity">
    <text evidence="1">Belongs to the RRP7 family.</text>
</comment>
<accession>A0ABR3A8C3</accession>
<dbReference type="SUPFAM" id="SSF54928">
    <property type="entry name" value="RNA-binding domain, RBD"/>
    <property type="match status" value="1"/>
</dbReference>
<dbReference type="Gene3D" id="3.30.70.330">
    <property type="match status" value="1"/>
</dbReference>
<comment type="caution">
    <text evidence="6">The sequence shown here is derived from an EMBL/GenBank/DDBJ whole genome shotgun (WGS) entry which is preliminary data.</text>
</comment>
<dbReference type="Pfam" id="PF17799">
    <property type="entry name" value="RRM_Rrp7"/>
    <property type="match status" value="1"/>
</dbReference>
<dbReference type="EMBL" id="JBBXMP010000008">
    <property type="protein sequence ID" value="KAL0070245.1"/>
    <property type="molecule type" value="Genomic_DNA"/>
</dbReference>
<dbReference type="InterPro" id="IPR035979">
    <property type="entry name" value="RBD_domain_sf"/>
</dbReference>
<dbReference type="CDD" id="cd12950">
    <property type="entry name" value="RRP7_Rrp7p"/>
    <property type="match status" value="1"/>
</dbReference>
<dbReference type="InterPro" id="IPR040446">
    <property type="entry name" value="RRP7"/>
</dbReference>
<evidence type="ECO:0000259" key="4">
    <source>
        <dbReference type="Pfam" id="PF12923"/>
    </source>
</evidence>
<protein>
    <recommendedName>
        <fullName evidence="8">RRM domain-containing protein</fullName>
    </recommendedName>
</protein>
<evidence type="ECO:0000256" key="1">
    <source>
        <dbReference type="ARBA" id="ARBA00006110"/>
    </source>
</evidence>
<dbReference type="PANTHER" id="PTHR13191">
    <property type="entry name" value="RIBOSOMAL RNA PROCESSING PROTEIN 7-RELATED"/>
    <property type="match status" value="1"/>
</dbReference>
<sequence length="343" mass="38869">MSSPVTINGFVVIPILYSRPSSEPSTSKKVQPTNHYIYARAHVGPKNAAQSTWPNGRTLFLVNVPPDATERELMSLFKSYGTIEKIVFDLDGEKEEEEDAEQSDEDEEMEDENDGLVDGQHAPANDEDDDEDEDGGHRKKRRKVTKPQPPKVVPLPSKTRRRIRKTGQTAHVIFLDASSLERTLSSAPQKSRPWPISDEEPRGLAHYAAMYDSARPPLDAIREHADTYMQLFDFEAAQAKRKSKFRKGEAIVDEDGFTLVTRGGAYGQTLGGGVTVATKMFQETGETSERNAGRQKKKKEKTNFYAFQKAEKQRNDLIELKRRWEQDKAKVEKLKASRHFKPY</sequence>
<keyword evidence="2" id="KW-0175">Coiled coil</keyword>
<gene>
    <name evidence="6" type="ORF">AAF712_002737</name>
</gene>
<name>A0ABR3A8C3_9AGAR</name>
<dbReference type="InterPro" id="IPR040447">
    <property type="entry name" value="RRM_Rrp7"/>
</dbReference>
<dbReference type="InterPro" id="IPR012677">
    <property type="entry name" value="Nucleotide-bd_a/b_plait_sf"/>
</dbReference>
<reference evidence="6 7" key="1">
    <citation type="submission" date="2024-05" db="EMBL/GenBank/DDBJ databases">
        <title>A draft genome resource for the thread blight pathogen Marasmius tenuissimus strain MS-2.</title>
        <authorList>
            <person name="Yulfo-Soto G.E."/>
            <person name="Baruah I.K."/>
            <person name="Amoako-Attah I."/>
            <person name="Bukari Y."/>
            <person name="Meinhardt L.W."/>
            <person name="Bailey B.A."/>
            <person name="Cohen S.P."/>
        </authorList>
    </citation>
    <scope>NUCLEOTIDE SEQUENCE [LARGE SCALE GENOMIC DNA]</scope>
    <source>
        <strain evidence="6 7">MS-2</strain>
    </source>
</reference>
<feature type="compositionally biased region" description="Acidic residues" evidence="3">
    <location>
        <begin position="90"/>
        <end position="115"/>
    </location>
</feature>
<dbReference type="Pfam" id="PF12923">
    <property type="entry name" value="RRP7"/>
    <property type="match status" value="1"/>
</dbReference>
<feature type="region of interest" description="Disordered" evidence="3">
    <location>
        <begin position="88"/>
        <end position="164"/>
    </location>
</feature>
<organism evidence="6 7">
    <name type="scientific">Marasmius tenuissimus</name>
    <dbReference type="NCBI Taxonomy" id="585030"/>
    <lineage>
        <taxon>Eukaryota</taxon>
        <taxon>Fungi</taxon>
        <taxon>Dikarya</taxon>
        <taxon>Basidiomycota</taxon>
        <taxon>Agaricomycotina</taxon>
        <taxon>Agaricomycetes</taxon>
        <taxon>Agaricomycetidae</taxon>
        <taxon>Agaricales</taxon>
        <taxon>Marasmiineae</taxon>
        <taxon>Marasmiaceae</taxon>
        <taxon>Marasmius</taxon>
    </lineage>
</organism>
<proteinExistence type="inferred from homology"/>
<dbReference type="InterPro" id="IPR024326">
    <property type="entry name" value="RRP7_C"/>
</dbReference>
<evidence type="ECO:0008006" key="8">
    <source>
        <dbReference type="Google" id="ProtNLM"/>
    </source>
</evidence>
<feature type="domain" description="Rrp7 RRM-like N-terminal" evidence="5">
    <location>
        <begin position="7"/>
        <end position="209"/>
    </location>
</feature>
<evidence type="ECO:0000256" key="3">
    <source>
        <dbReference type="SAM" id="MobiDB-lite"/>
    </source>
</evidence>
<dbReference type="Gene3D" id="6.10.250.1770">
    <property type="match status" value="1"/>
</dbReference>
<dbReference type="Proteomes" id="UP001437256">
    <property type="component" value="Unassembled WGS sequence"/>
</dbReference>